<dbReference type="HAMAP" id="MF_00034">
    <property type="entry name" value="RuvC"/>
    <property type="match status" value="1"/>
</dbReference>
<keyword evidence="8 13" id="KW-0460">Magnesium</keyword>
<comment type="subcellular location">
    <subcellularLocation>
        <location evidence="13">Cytoplasm</location>
    </subcellularLocation>
</comment>
<keyword evidence="3 13" id="KW-0540">Nuclease</keyword>
<keyword evidence="10 13" id="KW-0233">DNA recombination</keyword>
<sequence length="162" mass="18145">MKILGIDPGMAIVGYSLIDFDGNNLSLITSGSIQTQKGVRESSRLLEIYNDITIIVEKYKPDVCAIEKLFFFRNHTTVMPVAHARGVILTVLEKYNTEIFEYTPMEVKQVLTGYGRADKKEVEQMVKLALDCEDLPKLDDTVDSIAIAICHTRSCINQAVMV</sequence>
<evidence type="ECO:0000256" key="4">
    <source>
        <dbReference type="ARBA" id="ARBA00022723"/>
    </source>
</evidence>
<dbReference type="InterPro" id="IPR002176">
    <property type="entry name" value="X-over_junc_endoDNase_RuvC"/>
</dbReference>
<evidence type="ECO:0000313" key="15">
    <source>
        <dbReference type="EMBL" id="HIS82965.1"/>
    </source>
</evidence>
<protein>
    <recommendedName>
        <fullName evidence="13 14">Crossover junction endodeoxyribonuclease RuvC</fullName>
        <ecNumber evidence="13 14">3.1.21.10</ecNumber>
    </recommendedName>
    <alternativeName>
        <fullName evidence="13">Holliday junction nuclease RuvC</fullName>
    </alternativeName>
    <alternativeName>
        <fullName evidence="13">Holliday junction resolvase RuvC</fullName>
    </alternativeName>
</protein>
<keyword evidence="5 13" id="KW-0255">Endonuclease</keyword>
<dbReference type="NCBIfam" id="TIGR00228">
    <property type="entry name" value="ruvC"/>
    <property type="match status" value="1"/>
</dbReference>
<dbReference type="GO" id="GO:0048476">
    <property type="term" value="C:Holliday junction resolvase complex"/>
    <property type="evidence" value="ECO:0007669"/>
    <property type="project" value="UniProtKB-UniRule"/>
</dbReference>
<dbReference type="GO" id="GO:0006310">
    <property type="term" value="P:DNA recombination"/>
    <property type="evidence" value="ECO:0007669"/>
    <property type="project" value="UniProtKB-UniRule"/>
</dbReference>
<feature type="active site" evidence="13">
    <location>
        <position position="67"/>
    </location>
</feature>
<dbReference type="InterPro" id="IPR012337">
    <property type="entry name" value="RNaseH-like_sf"/>
</dbReference>
<dbReference type="PRINTS" id="PR00696">
    <property type="entry name" value="RSOLVASERUVC"/>
</dbReference>
<evidence type="ECO:0000256" key="3">
    <source>
        <dbReference type="ARBA" id="ARBA00022722"/>
    </source>
</evidence>
<dbReference type="PANTHER" id="PTHR30194:SF3">
    <property type="entry name" value="CROSSOVER JUNCTION ENDODEOXYRIBONUCLEASE RUVC"/>
    <property type="match status" value="1"/>
</dbReference>
<dbReference type="EMBL" id="DVJO01000108">
    <property type="protein sequence ID" value="HIS82965.1"/>
    <property type="molecule type" value="Genomic_DNA"/>
</dbReference>
<keyword evidence="9 13" id="KW-0238">DNA-binding</keyword>
<keyword evidence="7 13" id="KW-0378">Hydrolase</keyword>
<keyword evidence="11 13" id="KW-0234">DNA repair</keyword>
<dbReference type="Pfam" id="PF02075">
    <property type="entry name" value="RuvC"/>
    <property type="match status" value="1"/>
</dbReference>
<dbReference type="EC" id="3.1.21.10" evidence="13 14"/>
<dbReference type="Gene3D" id="3.30.420.10">
    <property type="entry name" value="Ribonuclease H-like superfamily/Ribonuclease H"/>
    <property type="match status" value="1"/>
</dbReference>
<dbReference type="FunFam" id="3.30.420.10:FF:000002">
    <property type="entry name" value="Crossover junction endodeoxyribonuclease RuvC"/>
    <property type="match status" value="1"/>
</dbReference>
<evidence type="ECO:0000256" key="2">
    <source>
        <dbReference type="ARBA" id="ARBA00022490"/>
    </source>
</evidence>
<keyword evidence="6 13" id="KW-0227">DNA damage</keyword>
<dbReference type="CDD" id="cd16962">
    <property type="entry name" value="RuvC"/>
    <property type="match status" value="1"/>
</dbReference>
<keyword evidence="2 13" id="KW-0963">Cytoplasm</keyword>
<dbReference type="GO" id="GO:0006281">
    <property type="term" value="P:DNA repair"/>
    <property type="evidence" value="ECO:0007669"/>
    <property type="project" value="UniProtKB-UniRule"/>
</dbReference>
<reference evidence="15" key="2">
    <citation type="journal article" date="2021" name="PeerJ">
        <title>Extensive microbial diversity within the chicken gut microbiome revealed by metagenomics and culture.</title>
        <authorList>
            <person name="Gilroy R."/>
            <person name="Ravi A."/>
            <person name="Getino M."/>
            <person name="Pursley I."/>
            <person name="Horton D.L."/>
            <person name="Alikhan N.F."/>
            <person name="Baker D."/>
            <person name="Gharbi K."/>
            <person name="Hall N."/>
            <person name="Watson M."/>
            <person name="Adriaenssens E.M."/>
            <person name="Foster-Nyarko E."/>
            <person name="Jarju S."/>
            <person name="Secka A."/>
            <person name="Antonio M."/>
            <person name="Oren A."/>
            <person name="Chaudhuri R.R."/>
            <person name="La Ragione R."/>
            <person name="Hildebrand F."/>
            <person name="Pallen M.J."/>
        </authorList>
    </citation>
    <scope>NUCLEOTIDE SEQUENCE</scope>
    <source>
        <strain evidence="15">CHK152-2994</strain>
    </source>
</reference>
<evidence type="ECO:0000256" key="13">
    <source>
        <dbReference type="HAMAP-Rule" id="MF_00034"/>
    </source>
</evidence>
<dbReference type="NCBIfam" id="NF000711">
    <property type="entry name" value="PRK00039.2-1"/>
    <property type="match status" value="1"/>
</dbReference>
<dbReference type="InterPro" id="IPR036397">
    <property type="entry name" value="RNaseH_sf"/>
</dbReference>
<evidence type="ECO:0000256" key="1">
    <source>
        <dbReference type="ARBA" id="ARBA00009518"/>
    </source>
</evidence>
<feature type="binding site" evidence="13">
    <location>
        <position position="140"/>
    </location>
    <ligand>
        <name>Mg(2+)</name>
        <dbReference type="ChEBI" id="CHEBI:18420"/>
        <label>1</label>
    </ligand>
</feature>
<dbReference type="GO" id="GO:0000287">
    <property type="term" value="F:magnesium ion binding"/>
    <property type="evidence" value="ECO:0007669"/>
    <property type="project" value="UniProtKB-UniRule"/>
</dbReference>
<organism evidence="15 16">
    <name type="scientific">Candidatus Scatenecus faecavium</name>
    <dbReference type="NCBI Taxonomy" id="2840915"/>
    <lineage>
        <taxon>Bacteria</taxon>
        <taxon>Candidatus Scatenecus</taxon>
    </lineage>
</organism>
<gene>
    <name evidence="13 15" type="primary">ruvC</name>
    <name evidence="15" type="ORF">IAD41_05090</name>
</gene>
<feature type="active site" evidence="13">
    <location>
        <position position="140"/>
    </location>
</feature>
<proteinExistence type="inferred from homology"/>
<feature type="binding site" evidence="13">
    <location>
        <position position="67"/>
    </location>
    <ligand>
        <name>Mg(2+)</name>
        <dbReference type="ChEBI" id="CHEBI:18420"/>
        <label>2</label>
    </ligand>
</feature>
<reference evidence="15" key="1">
    <citation type="submission" date="2020-10" db="EMBL/GenBank/DDBJ databases">
        <authorList>
            <person name="Gilroy R."/>
        </authorList>
    </citation>
    <scope>NUCLEOTIDE SEQUENCE</scope>
    <source>
        <strain evidence="15">CHK152-2994</strain>
    </source>
</reference>
<evidence type="ECO:0000256" key="11">
    <source>
        <dbReference type="ARBA" id="ARBA00023204"/>
    </source>
</evidence>
<evidence type="ECO:0000256" key="5">
    <source>
        <dbReference type="ARBA" id="ARBA00022759"/>
    </source>
</evidence>
<dbReference type="SUPFAM" id="SSF53098">
    <property type="entry name" value="Ribonuclease H-like"/>
    <property type="match status" value="1"/>
</dbReference>
<evidence type="ECO:0000256" key="10">
    <source>
        <dbReference type="ARBA" id="ARBA00023172"/>
    </source>
</evidence>
<dbReference type="GO" id="GO:0003677">
    <property type="term" value="F:DNA binding"/>
    <property type="evidence" value="ECO:0007669"/>
    <property type="project" value="UniProtKB-KW"/>
</dbReference>
<keyword evidence="4 13" id="KW-0479">Metal-binding</keyword>
<evidence type="ECO:0000256" key="7">
    <source>
        <dbReference type="ARBA" id="ARBA00022801"/>
    </source>
</evidence>
<feature type="active site" evidence="13">
    <location>
        <position position="7"/>
    </location>
</feature>
<evidence type="ECO:0000256" key="6">
    <source>
        <dbReference type="ARBA" id="ARBA00022763"/>
    </source>
</evidence>
<dbReference type="AlphaFoldDB" id="A0A9D1FVZ4"/>
<accession>A0A9D1FVZ4</accession>
<evidence type="ECO:0000256" key="9">
    <source>
        <dbReference type="ARBA" id="ARBA00023125"/>
    </source>
</evidence>
<name>A0A9D1FVZ4_9BACT</name>
<dbReference type="GO" id="GO:0005737">
    <property type="term" value="C:cytoplasm"/>
    <property type="evidence" value="ECO:0007669"/>
    <property type="project" value="UniProtKB-SubCell"/>
</dbReference>
<evidence type="ECO:0000313" key="16">
    <source>
        <dbReference type="Proteomes" id="UP000824139"/>
    </source>
</evidence>
<feature type="binding site" evidence="13">
    <location>
        <position position="7"/>
    </location>
    <ligand>
        <name>Mg(2+)</name>
        <dbReference type="ChEBI" id="CHEBI:18420"/>
        <label>1</label>
    </ligand>
</feature>
<comment type="cofactor">
    <cofactor evidence="13">
        <name>Mg(2+)</name>
        <dbReference type="ChEBI" id="CHEBI:18420"/>
    </cofactor>
    <text evidence="13">Binds 2 Mg(2+) ion per subunit.</text>
</comment>
<comment type="similarity">
    <text evidence="1 13">Belongs to the RuvC family.</text>
</comment>
<dbReference type="GO" id="GO:0008821">
    <property type="term" value="F:crossover junction DNA endonuclease activity"/>
    <property type="evidence" value="ECO:0007669"/>
    <property type="project" value="UniProtKB-UniRule"/>
</dbReference>
<comment type="catalytic activity">
    <reaction evidence="12 13">
        <text>Endonucleolytic cleavage at a junction such as a reciprocal single-stranded crossover between two homologous DNA duplexes (Holliday junction).</text>
        <dbReference type="EC" id="3.1.21.10"/>
    </reaction>
</comment>
<dbReference type="PANTHER" id="PTHR30194">
    <property type="entry name" value="CROSSOVER JUNCTION ENDODEOXYRIBONUCLEASE RUVC"/>
    <property type="match status" value="1"/>
</dbReference>
<evidence type="ECO:0000256" key="14">
    <source>
        <dbReference type="NCBIfam" id="TIGR00228"/>
    </source>
</evidence>
<evidence type="ECO:0000256" key="12">
    <source>
        <dbReference type="ARBA" id="ARBA00029354"/>
    </source>
</evidence>
<comment type="subunit">
    <text evidence="13">Homodimer which binds Holliday junction (HJ) DNA. The HJ becomes 2-fold symmetrical on binding to RuvC with unstacked arms; it has a different conformation from HJ DNA in complex with RuvA. In the full resolvosome a probable DNA-RuvA(4)-RuvB(12)-RuvC(2) complex forms which resolves the HJ.</text>
</comment>
<dbReference type="Proteomes" id="UP000824139">
    <property type="component" value="Unassembled WGS sequence"/>
</dbReference>
<comment type="function">
    <text evidence="13">The RuvA-RuvB-RuvC complex processes Holliday junction (HJ) DNA during genetic recombination and DNA repair. Endonuclease that resolves HJ intermediates. Cleaves cruciform DNA by making single-stranded nicks across the HJ at symmetrical positions within the homologous arms, yielding a 5'-phosphate and a 3'-hydroxyl group; requires a central core of homology in the junction. The consensus cleavage sequence is 5'-(A/T)TT(C/G)-3'. Cleavage occurs on the 3'-side of the TT dinucleotide at the point of strand exchange. HJ branch migration catalyzed by RuvA-RuvB allows RuvC to scan DNA until it finds its consensus sequence, where it cleaves and resolves the cruciform DNA.</text>
</comment>
<comment type="caution">
    <text evidence="15">The sequence shown here is derived from an EMBL/GenBank/DDBJ whole genome shotgun (WGS) entry which is preliminary data.</text>
</comment>
<evidence type="ECO:0000256" key="8">
    <source>
        <dbReference type="ARBA" id="ARBA00022842"/>
    </source>
</evidence>